<dbReference type="AlphaFoldDB" id="A0AA48KT65"/>
<gene>
    <name evidence="1" type="ORF">MACH26_27250</name>
</gene>
<dbReference type="Gene3D" id="3.40.50.150">
    <property type="entry name" value="Vaccinia Virus protein VP39"/>
    <property type="match status" value="1"/>
</dbReference>
<organism evidence="1 2">
    <name type="scientific">Planctobacterium marinum</name>
    <dbReference type="NCBI Taxonomy" id="1631968"/>
    <lineage>
        <taxon>Bacteria</taxon>
        <taxon>Pseudomonadati</taxon>
        <taxon>Pseudomonadota</taxon>
        <taxon>Gammaproteobacteria</taxon>
        <taxon>Alteromonadales</taxon>
        <taxon>Alteromonadaceae</taxon>
        <taxon>Planctobacterium</taxon>
    </lineage>
</organism>
<dbReference type="Proteomes" id="UP001333710">
    <property type="component" value="Chromosome"/>
</dbReference>
<proteinExistence type="predicted"/>
<protein>
    <submittedName>
        <fullName evidence="1">Methylase</fullName>
    </submittedName>
</protein>
<dbReference type="GO" id="GO:0008168">
    <property type="term" value="F:methyltransferase activity"/>
    <property type="evidence" value="ECO:0007669"/>
    <property type="project" value="UniProtKB-KW"/>
</dbReference>
<name>A0AA48KT65_9ALTE</name>
<sequence length="196" mass="22007">MQKRFSQACENNRLPILEQLQRLLKDSQQLLEIGSGTGQHASCFAPQLPNLLWHTSDVIQNHDSIIAWIQDTNAQNLKLPVTLRIGADPWPEGDFDAIYTANTAHIMQKDEVQLLMSLVAQHLPLGGVFCQYGPFTEKGQFSSESNLAFHQHLLSEGYGGYRDIDELRGWVAASGLQLSEVITMPANNLMLVWHKQ</sequence>
<dbReference type="PANTHER" id="PTHR20974:SF0">
    <property type="entry name" value="UPF0585 PROTEIN CG18661"/>
    <property type="match status" value="1"/>
</dbReference>
<dbReference type="PANTHER" id="PTHR20974">
    <property type="entry name" value="UPF0585 PROTEIN CG18661"/>
    <property type="match status" value="1"/>
</dbReference>
<dbReference type="GO" id="GO:0032259">
    <property type="term" value="P:methylation"/>
    <property type="evidence" value="ECO:0007669"/>
    <property type="project" value="UniProtKB-KW"/>
</dbReference>
<accession>A0AA48KT65</accession>
<dbReference type="EMBL" id="AP027272">
    <property type="protein sequence ID" value="BDX07204.1"/>
    <property type="molecule type" value="Genomic_DNA"/>
</dbReference>
<keyword evidence="2" id="KW-1185">Reference proteome</keyword>
<dbReference type="InterPro" id="IPR010342">
    <property type="entry name" value="DUF938"/>
</dbReference>
<dbReference type="Pfam" id="PF06080">
    <property type="entry name" value="DUF938"/>
    <property type="match status" value="1"/>
</dbReference>
<reference evidence="1" key="1">
    <citation type="submission" date="2023-01" db="EMBL/GenBank/DDBJ databases">
        <title>Complete genome sequence of Planctobacterium marinum strain Dej080120_11.</title>
        <authorList>
            <person name="Ueki S."/>
            <person name="Maruyama F."/>
        </authorList>
    </citation>
    <scope>NUCLEOTIDE SEQUENCE</scope>
    <source>
        <strain evidence="1">Dej080120_11</strain>
    </source>
</reference>
<dbReference type="RefSeq" id="WP_338293187.1">
    <property type="nucleotide sequence ID" value="NZ_AP027272.1"/>
</dbReference>
<dbReference type="InterPro" id="IPR029063">
    <property type="entry name" value="SAM-dependent_MTases_sf"/>
</dbReference>
<dbReference type="KEGG" id="pmaw:MACH26_27250"/>
<evidence type="ECO:0000313" key="1">
    <source>
        <dbReference type="EMBL" id="BDX07204.1"/>
    </source>
</evidence>
<evidence type="ECO:0000313" key="2">
    <source>
        <dbReference type="Proteomes" id="UP001333710"/>
    </source>
</evidence>
<keyword evidence="1" id="KW-0489">Methyltransferase</keyword>
<keyword evidence="1" id="KW-0808">Transferase</keyword>
<dbReference type="SUPFAM" id="SSF53335">
    <property type="entry name" value="S-adenosyl-L-methionine-dependent methyltransferases"/>
    <property type="match status" value="1"/>
</dbReference>